<feature type="domain" description="Cobalamin-independent methionine synthase MetE N-terminal" evidence="1">
    <location>
        <begin position="79"/>
        <end position="253"/>
    </location>
</feature>
<sequence length="310" mass="35402">MNILIPGQYPRSEKLVAATRDFDRRRITDEELEAVRKEDAEDFMQKQTGFAYMSTGNLAWQDHLRPYADIITGCKVTGLKRFFETNTFWKVLEPSSETPAVDESKLDEWVERYFLAGGMYTPDSALVFTMPFLYLFKRYSRNIEYAQITEILDTVARRLMTLPEKMLVIFEPSVGFTELTDEERKLGRDFLAKISTYSNTPVILATAFFDVTSELEFLYTLPVSGFGIDFYANPVEKILQGFPMGKLLMTGAVATDSTHVEEADKLRDFFNSVTWHIDRSQVFASFAGPAELLPREAADAKLDVLKEVMS</sequence>
<dbReference type="InterPro" id="IPR038071">
    <property type="entry name" value="UROD/MetE-like_sf"/>
</dbReference>
<dbReference type="GO" id="GO:0003871">
    <property type="term" value="F:5-methyltetrahydropteroyltriglutamate-homocysteine S-methyltransferase activity"/>
    <property type="evidence" value="ECO:0007669"/>
    <property type="project" value="InterPro"/>
</dbReference>
<proteinExistence type="predicted"/>
<dbReference type="EMBL" id="WJKJ01000115">
    <property type="protein sequence ID" value="MBD3364289.1"/>
    <property type="molecule type" value="Genomic_DNA"/>
</dbReference>
<dbReference type="AlphaFoldDB" id="A0A9D5QC90"/>
<evidence type="ECO:0000259" key="1">
    <source>
        <dbReference type="Pfam" id="PF08267"/>
    </source>
</evidence>
<comment type="caution">
    <text evidence="2">The sequence shown here is derived from an EMBL/GenBank/DDBJ whole genome shotgun (WGS) entry which is preliminary data.</text>
</comment>
<reference evidence="2" key="1">
    <citation type="submission" date="2019-11" db="EMBL/GenBank/DDBJ databases">
        <title>Microbial mats filling the niche in hypersaline microbial mats.</title>
        <authorList>
            <person name="Wong H.L."/>
            <person name="Macleod F.I."/>
            <person name="White R.A. III"/>
            <person name="Burns B.P."/>
        </authorList>
    </citation>
    <scope>NUCLEOTIDE SEQUENCE</scope>
    <source>
        <strain evidence="2">Bin_327</strain>
    </source>
</reference>
<evidence type="ECO:0000313" key="2">
    <source>
        <dbReference type="EMBL" id="MBD3364289.1"/>
    </source>
</evidence>
<organism evidence="2 3">
    <name type="scientific">candidate division WOR-3 bacterium</name>
    <dbReference type="NCBI Taxonomy" id="2052148"/>
    <lineage>
        <taxon>Bacteria</taxon>
        <taxon>Bacteria division WOR-3</taxon>
    </lineage>
</organism>
<dbReference type="GO" id="GO:0008270">
    <property type="term" value="F:zinc ion binding"/>
    <property type="evidence" value="ECO:0007669"/>
    <property type="project" value="InterPro"/>
</dbReference>
<evidence type="ECO:0000313" key="3">
    <source>
        <dbReference type="Proteomes" id="UP000630660"/>
    </source>
</evidence>
<dbReference type="Pfam" id="PF08267">
    <property type="entry name" value="Meth_synt_1"/>
    <property type="match status" value="1"/>
</dbReference>
<gene>
    <name evidence="2" type="ORF">GF359_03645</name>
</gene>
<protein>
    <recommendedName>
        <fullName evidence="1">Cobalamin-independent methionine synthase MetE N-terminal domain-containing protein</fullName>
    </recommendedName>
</protein>
<accession>A0A9D5QC90</accession>
<dbReference type="Gene3D" id="3.20.20.210">
    <property type="match status" value="1"/>
</dbReference>
<dbReference type="SUPFAM" id="SSF51726">
    <property type="entry name" value="UROD/MetE-like"/>
    <property type="match status" value="1"/>
</dbReference>
<dbReference type="GO" id="GO:0008652">
    <property type="term" value="P:amino acid biosynthetic process"/>
    <property type="evidence" value="ECO:0007669"/>
    <property type="project" value="InterPro"/>
</dbReference>
<name>A0A9D5QC90_UNCW3</name>
<dbReference type="Proteomes" id="UP000630660">
    <property type="component" value="Unassembled WGS sequence"/>
</dbReference>
<dbReference type="InterPro" id="IPR013215">
    <property type="entry name" value="Cbl-indep_Met_Synth_N"/>
</dbReference>